<keyword evidence="6 8" id="KW-0560">Oxidoreductase</keyword>
<dbReference type="eggNOG" id="COG3976">
    <property type="taxonomic scope" value="Bacteria"/>
</dbReference>
<comment type="cofactor">
    <cofactor evidence="8">
        <name>FMN</name>
        <dbReference type="ChEBI" id="CHEBI:58210"/>
    </cofactor>
    <text evidence="8">Binds 1 or 2 FMN covalently per subunit.</text>
</comment>
<dbReference type="Gene3D" id="3.50.50.60">
    <property type="entry name" value="FAD/NAD(P)-binding domain"/>
    <property type="match status" value="1"/>
</dbReference>
<keyword evidence="5 8" id="KW-0274">FAD</keyword>
<sequence length="615" mass="64899">MKKFLSVVLLAFTLILSGCAPKSGFSFKAGTYTGTAKGRNGDVTVEVTLSEKKIEKVVVTKQDETKAIAQAALEKIPNAIVKNQSLAIDAVSGATLTSKAILAASEEAIKSSGADVSALKKVSKKAVKKEETLDTDVVIVGAGGAGLTAAIAAKKAGKNVIVLEKRAISGGNSMLSTGGMNAAKTKLQDKNKFKEGAGVEKTLKKAEKYPELKSLANQVKAEYAEYQKKPNGYFDSIHLFVLDTLVGGQNKNNRTLVETLAKNSASAIDWLKENGADLSQVGSFGGASVKRIHKPVNKEGKTIAVGSYLVPILQKKAEELGVKIIYEAPVKEILMKDGAAVGVKADGYKVNAKSVVLTTGGFAGNSEMVEKLKPELKGMATTNTSGIVGDGIKMAEAIGANTVDMNQIQIHPTVEYESKSLITEGLRGDGAILVNSEGKRFFDEVGTRDAVSQAELKQKGGFAWLIVDQRMVDKSSVIAGYIKKGYTKTGKTAEELAKAIGADEANLVNTLKTWNKYVANRKDPEFNRTSFAKPLDKAPYYAIKVSPGVHHTMGGIQINEKAEVLNKEGKVIANLFAAGEVTGGVHGANRLGGNAVADFVVYGRIAGTNAAGNAK</sequence>
<accession>D2MNN8</accession>
<comment type="catalytic activity">
    <reaction evidence="7 8">
        <text>dihydrourocanate + A = urocanate + AH2</text>
        <dbReference type="Rhea" id="RHEA:36059"/>
        <dbReference type="ChEBI" id="CHEBI:13193"/>
        <dbReference type="ChEBI" id="CHEBI:17499"/>
        <dbReference type="ChEBI" id="CHEBI:27247"/>
        <dbReference type="ChEBI" id="CHEBI:72991"/>
        <dbReference type="EC" id="1.3.99.33"/>
    </reaction>
</comment>
<dbReference type="InterPro" id="IPR050315">
    <property type="entry name" value="FAD-oxidoreductase_2"/>
</dbReference>
<dbReference type="EMBL" id="ADFR01000004">
    <property type="protein sequence ID" value="EFC05829.1"/>
    <property type="molecule type" value="Genomic_DNA"/>
</dbReference>
<evidence type="ECO:0000256" key="6">
    <source>
        <dbReference type="ARBA" id="ARBA00023002"/>
    </source>
</evidence>
<dbReference type="Gene3D" id="3.90.1010.20">
    <property type="match status" value="1"/>
</dbReference>
<dbReference type="InterPro" id="IPR007329">
    <property type="entry name" value="FMN-bd"/>
</dbReference>
<feature type="chain" id="PRO_5039752726" description="Urocanate reductase" evidence="8">
    <location>
        <begin position="21"/>
        <end position="615"/>
    </location>
</feature>
<dbReference type="SMART" id="SM00900">
    <property type="entry name" value="FMN_bind"/>
    <property type="match status" value="1"/>
</dbReference>
<evidence type="ECO:0000256" key="2">
    <source>
        <dbReference type="ARBA" id="ARBA00013137"/>
    </source>
</evidence>
<gene>
    <name evidence="10" type="ORF">HMPREF9013_0021</name>
</gene>
<dbReference type="InterPro" id="IPR036188">
    <property type="entry name" value="FAD/NAD-bd_sf"/>
</dbReference>
<organism evidence="10 11">
    <name type="scientific">Bulleidia extructa W1219</name>
    <dbReference type="NCBI Taxonomy" id="679192"/>
    <lineage>
        <taxon>Bacteria</taxon>
        <taxon>Bacillati</taxon>
        <taxon>Bacillota</taxon>
        <taxon>Erysipelotrichia</taxon>
        <taxon>Erysipelotrichales</taxon>
        <taxon>Erysipelotrichaceae</taxon>
        <taxon>Bulleidia</taxon>
    </lineage>
</organism>
<dbReference type="GO" id="GO:0016020">
    <property type="term" value="C:membrane"/>
    <property type="evidence" value="ECO:0007669"/>
    <property type="project" value="InterPro"/>
</dbReference>
<dbReference type="GO" id="GO:0033765">
    <property type="term" value="F:steroid dehydrogenase activity, acting on the CH-CH group of donors"/>
    <property type="evidence" value="ECO:0007669"/>
    <property type="project" value="UniProtKB-ARBA"/>
</dbReference>
<dbReference type="EC" id="1.3.99.33" evidence="2 8"/>
<comment type="cofactor">
    <cofactor evidence="8">
        <name>FAD</name>
        <dbReference type="ChEBI" id="CHEBI:57692"/>
    </cofactor>
    <text evidence="8">Binds 1 FAD per subunit.</text>
</comment>
<dbReference type="Pfam" id="PF04205">
    <property type="entry name" value="FMN_bind"/>
    <property type="match status" value="1"/>
</dbReference>
<dbReference type="eggNOG" id="COG1053">
    <property type="taxonomic scope" value="Bacteria"/>
</dbReference>
<dbReference type="STRING" id="679192.HMPREF9013_0021"/>
<dbReference type="AlphaFoldDB" id="D2MNN8"/>
<comment type="similarity">
    <text evidence="1 8">Belongs to the FAD-dependent oxidoreductase 2 family. FRD/SDH subfamily.</text>
</comment>
<protein>
    <recommendedName>
        <fullName evidence="3 8">Urocanate reductase</fullName>
        <ecNumber evidence="2 8">1.3.99.33</ecNumber>
    </recommendedName>
</protein>
<evidence type="ECO:0000256" key="4">
    <source>
        <dbReference type="ARBA" id="ARBA00022630"/>
    </source>
</evidence>
<evidence type="ECO:0000256" key="3">
    <source>
        <dbReference type="ARBA" id="ARBA00015872"/>
    </source>
</evidence>
<dbReference type="OrthoDB" id="9806724at2"/>
<reference evidence="11" key="1">
    <citation type="submission" date="2009-12" db="EMBL/GenBank/DDBJ databases">
        <title>Sequence of Clostridiales genomosp. BVAB3 str. UPII9-5.</title>
        <authorList>
            <person name="Madupu R."/>
            <person name="Durkin A.S."/>
            <person name="Torralba M."/>
            <person name="Methe B."/>
            <person name="Sutton G.G."/>
            <person name="Strausberg R.L."/>
            <person name="Nelson K.E."/>
        </authorList>
    </citation>
    <scope>NUCLEOTIDE SEQUENCE [LARGE SCALE GENOMIC DNA]</scope>
    <source>
        <strain evidence="11">W1219</strain>
    </source>
</reference>
<dbReference type="PANTHER" id="PTHR43400">
    <property type="entry name" value="FUMARATE REDUCTASE"/>
    <property type="match status" value="1"/>
</dbReference>
<dbReference type="InterPro" id="IPR010960">
    <property type="entry name" value="Flavocytochrome_c"/>
</dbReference>
<dbReference type="GO" id="GO:0010181">
    <property type="term" value="F:FMN binding"/>
    <property type="evidence" value="ECO:0007669"/>
    <property type="project" value="InterPro"/>
</dbReference>
<dbReference type="PROSITE" id="PS51257">
    <property type="entry name" value="PROKAR_LIPOPROTEIN"/>
    <property type="match status" value="1"/>
</dbReference>
<comment type="caution">
    <text evidence="10">The sequence shown here is derived from an EMBL/GenBank/DDBJ whole genome shotgun (WGS) entry which is preliminary data.</text>
</comment>
<dbReference type="PANTHER" id="PTHR43400:SF7">
    <property type="entry name" value="FAD-DEPENDENT OXIDOREDUCTASE 2 FAD BINDING DOMAIN-CONTAINING PROTEIN"/>
    <property type="match status" value="1"/>
</dbReference>
<dbReference type="Pfam" id="PF00890">
    <property type="entry name" value="FAD_binding_2"/>
    <property type="match status" value="2"/>
</dbReference>
<dbReference type="Gene3D" id="3.90.700.10">
    <property type="entry name" value="Succinate dehydrogenase/fumarate reductase flavoprotein, catalytic domain"/>
    <property type="match status" value="1"/>
</dbReference>
<dbReference type="FunFam" id="3.90.700.10:FF:000007">
    <property type="entry name" value="NADH-dependent fumarate reductase"/>
    <property type="match status" value="1"/>
</dbReference>
<evidence type="ECO:0000256" key="1">
    <source>
        <dbReference type="ARBA" id="ARBA00008040"/>
    </source>
</evidence>
<evidence type="ECO:0000256" key="8">
    <source>
        <dbReference type="RuleBase" id="RU366062"/>
    </source>
</evidence>
<keyword evidence="8" id="KW-0732">Signal</keyword>
<evidence type="ECO:0000259" key="9">
    <source>
        <dbReference type="SMART" id="SM00900"/>
    </source>
</evidence>
<dbReference type="NCBIfam" id="TIGR01813">
    <property type="entry name" value="flavo_cyto_c"/>
    <property type="match status" value="1"/>
</dbReference>
<evidence type="ECO:0000313" key="11">
    <source>
        <dbReference type="Proteomes" id="UP000005017"/>
    </source>
</evidence>
<evidence type="ECO:0000256" key="5">
    <source>
        <dbReference type="ARBA" id="ARBA00022827"/>
    </source>
</evidence>
<evidence type="ECO:0000256" key="7">
    <source>
        <dbReference type="ARBA" id="ARBA00049922"/>
    </source>
</evidence>
<proteinExistence type="inferred from homology"/>
<dbReference type="SUPFAM" id="SSF56425">
    <property type="entry name" value="Succinate dehydrogenase/fumarate reductase flavoprotein, catalytic domain"/>
    <property type="match status" value="1"/>
</dbReference>
<dbReference type="InterPro" id="IPR003953">
    <property type="entry name" value="FAD-dep_OxRdtase_2_FAD-bd"/>
</dbReference>
<dbReference type="Proteomes" id="UP000005017">
    <property type="component" value="Unassembled WGS sequence"/>
</dbReference>
<dbReference type="InterPro" id="IPR027477">
    <property type="entry name" value="Succ_DH/fumarate_Rdtase_cat_sf"/>
</dbReference>
<keyword evidence="4 8" id="KW-0285">Flavoprotein</keyword>
<dbReference type="SUPFAM" id="SSF51905">
    <property type="entry name" value="FAD/NAD(P)-binding domain"/>
    <property type="match status" value="1"/>
</dbReference>
<keyword evidence="11" id="KW-1185">Reference proteome</keyword>
<name>D2MNN8_9FIRM</name>
<evidence type="ECO:0000313" key="10">
    <source>
        <dbReference type="EMBL" id="EFC05829.1"/>
    </source>
</evidence>
<feature type="signal peptide" evidence="8">
    <location>
        <begin position="1"/>
        <end position="20"/>
    </location>
</feature>
<feature type="domain" description="FMN-binding" evidence="9">
    <location>
        <begin position="38"/>
        <end position="112"/>
    </location>
</feature>
<dbReference type="RefSeq" id="WP_006627009.1">
    <property type="nucleotide sequence ID" value="NZ_ADFR01000004.1"/>
</dbReference>